<keyword evidence="3 8" id="KW-0349">Heme</keyword>
<dbReference type="SUPFAM" id="SSF48264">
    <property type="entry name" value="Cytochrome P450"/>
    <property type="match status" value="1"/>
</dbReference>
<dbReference type="Proteomes" id="UP000696280">
    <property type="component" value="Unassembled WGS sequence"/>
</dbReference>
<dbReference type="GO" id="GO:0020037">
    <property type="term" value="F:heme binding"/>
    <property type="evidence" value="ECO:0007669"/>
    <property type="project" value="InterPro"/>
</dbReference>
<dbReference type="InterPro" id="IPR001128">
    <property type="entry name" value="Cyt_P450"/>
</dbReference>
<evidence type="ECO:0000256" key="1">
    <source>
        <dbReference type="ARBA" id="ARBA00001971"/>
    </source>
</evidence>
<evidence type="ECO:0000256" key="4">
    <source>
        <dbReference type="ARBA" id="ARBA00022723"/>
    </source>
</evidence>
<dbReference type="GO" id="GO:0016705">
    <property type="term" value="F:oxidoreductase activity, acting on paired donors, with incorporation or reduction of molecular oxygen"/>
    <property type="evidence" value="ECO:0007669"/>
    <property type="project" value="InterPro"/>
</dbReference>
<keyword evidence="4 8" id="KW-0479">Metal-binding</keyword>
<dbReference type="InterPro" id="IPR050121">
    <property type="entry name" value="Cytochrome_P450_monoxygenase"/>
</dbReference>
<evidence type="ECO:0000256" key="5">
    <source>
        <dbReference type="ARBA" id="ARBA00023002"/>
    </source>
</evidence>
<evidence type="ECO:0008006" key="12">
    <source>
        <dbReference type="Google" id="ProtNLM"/>
    </source>
</evidence>
<keyword evidence="7" id="KW-0503">Monooxygenase</keyword>
<dbReference type="Gene3D" id="1.10.630.10">
    <property type="entry name" value="Cytochrome P450"/>
    <property type="match status" value="1"/>
</dbReference>
<keyword evidence="5" id="KW-0560">Oxidoreductase</keyword>
<dbReference type="CDD" id="cd11061">
    <property type="entry name" value="CYP67-like"/>
    <property type="match status" value="1"/>
</dbReference>
<organism evidence="10 11">
    <name type="scientific">Hymenoscyphus fraxineus</name>
    <dbReference type="NCBI Taxonomy" id="746836"/>
    <lineage>
        <taxon>Eukaryota</taxon>
        <taxon>Fungi</taxon>
        <taxon>Dikarya</taxon>
        <taxon>Ascomycota</taxon>
        <taxon>Pezizomycotina</taxon>
        <taxon>Leotiomycetes</taxon>
        <taxon>Helotiales</taxon>
        <taxon>Helotiaceae</taxon>
        <taxon>Hymenoscyphus</taxon>
    </lineage>
</organism>
<dbReference type="PRINTS" id="PR00463">
    <property type="entry name" value="EP450I"/>
</dbReference>
<accession>A0A9N9PI41</accession>
<dbReference type="OrthoDB" id="1470350at2759"/>
<keyword evidence="6 8" id="KW-0408">Iron</keyword>
<protein>
    <recommendedName>
        <fullName evidence="12">Benzoate 4-monooxygenase cytochrome P450</fullName>
    </recommendedName>
</protein>
<keyword evidence="9" id="KW-0812">Transmembrane</keyword>
<dbReference type="InterPro" id="IPR002401">
    <property type="entry name" value="Cyt_P450_E_grp-I"/>
</dbReference>
<evidence type="ECO:0000256" key="9">
    <source>
        <dbReference type="SAM" id="Phobius"/>
    </source>
</evidence>
<evidence type="ECO:0000313" key="11">
    <source>
        <dbReference type="Proteomes" id="UP000696280"/>
    </source>
</evidence>
<dbReference type="PANTHER" id="PTHR24305:SF237">
    <property type="entry name" value="CYTOCHROME P450 MONOOXYGENASE ATNE-RELATED"/>
    <property type="match status" value="1"/>
</dbReference>
<dbReference type="EMBL" id="CAJVRL010000054">
    <property type="protein sequence ID" value="CAG8953929.1"/>
    <property type="molecule type" value="Genomic_DNA"/>
</dbReference>
<proteinExistence type="inferred from homology"/>
<dbReference type="GO" id="GO:0005506">
    <property type="term" value="F:iron ion binding"/>
    <property type="evidence" value="ECO:0007669"/>
    <property type="project" value="InterPro"/>
</dbReference>
<dbReference type="InterPro" id="IPR036396">
    <property type="entry name" value="Cyt_P450_sf"/>
</dbReference>
<evidence type="ECO:0000256" key="2">
    <source>
        <dbReference type="ARBA" id="ARBA00010617"/>
    </source>
</evidence>
<comment type="caution">
    <text evidence="10">The sequence shown here is derived from an EMBL/GenBank/DDBJ whole genome shotgun (WGS) entry which is preliminary data.</text>
</comment>
<feature type="transmembrane region" description="Helical" evidence="9">
    <location>
        <begin position="12"/>
        <end position="32"/>
    </location>
</feature>
<dbReference type="PRINTS" id="PR00385">
    <property type="entry name" value="P450"/>
</dbReference>
<feature type="binding site" description="axial binding residue" evidence="8">
    <location>
        <position position="470"/>
    </location>
    <ligand>
        <name>heme</name>
        <dbReference type="ChEBI" id="CHEBI:30413"/>
    </ligand>
    <ligandPart>
        <name>Fe</name>
        <dbReference type="ChEBI" id="CHEBI:18248"/>
    </ligandPart>
</feature>
<evidence type="ECO:0000313" key="10">
    <source>
        <dbReference type="EMBL" id="CAG8953929.1"/>
    </source>
</evidence>
<evidence type="ECO:0000256" key="3">
    <source>
        <dbReference type="ARBA" id="ARBA00022617"/>
    </source>
</evidence>
<evidence type="ECO:0000256" key="8">
    <source>
        <dbReference type="PIRSR" id="PIRSR602401-1"/>
    </source>
</evidence>
<dbReference type="AlphaFoldDB" id="A0A9N9PI41"/>
<evidence type="ECO:0000256" key="6">
    <source>
        <dbReference type="ARBA" id="ARBA00023004"/>
    </source>
</evidence>
<dbReference type="GO" id="GO:0004497">
    <property type="term" value="F:monooxygenase activity"/>
    <property type="evidence" value="ECO:0007669"/>
    <property type="project" value="UniProtKB-KW"/>
</dbReference>
<evidence type="ECO:0000256" key="7">
    <source>
        <dbReference type="ARBA" id="ARBA00023033"/>
    </source>
</evidence>
<reference evidence="10" key="1">
    <citation type="submission" date="2021-07" db="EMBL/GenBank/DDBJ databases">
        <authorList>
            <person name="Durling M."/>
        </authorList>
    </citation>
    <scope>NUCLEOTIDE SEQUENCE</scope>
</reference>
<keyword evidence="11" id="KW-1185">Reference proteome</keyword>
<keyword evidence="9" id="KW-0472">Membrane</keyword>
<comment type="cofactor">
    <cofactor evidence="1 8">
        <name>heme</name>
        <dbReference type="ChEBI" id="CHEBI:30413"/>
    </cofactor>
</comment>
<sequence length="542" mass="61308">MTVIQVLADLTPLGWVKLCGVVFSTLFIYRFFYNAFFHPLSKVPGPFLAGASGIPSWYYAMRGDRHIWLLKLFETYGSKIRVAPNSVVFRDSAAYKDIYSHKANVQKAPFYEAWQKDKLDVNTFTTREKSEHAHARKLLNQCFNDKSLLASQSFMTKHVDRWNELMIASVDDGEWSEPMDFTELTDGLVFDIMGDLCFGADFKMKEPGENPLRSIPHAVINYMKFYYPLTRSPMLNTILWLKPRGLDNLMKAISPPDILHYINFVESCVTDRLQLYNEQILGAEDQQRKDMFWFLCDTKDDEGKPAYNTDQLNAEANTLIVGATDTTSTTMAGMMFYLTRYPDKLEKLVNEIRSKFPTPEDIVHGPVLTSCVYLRACIDETMRLSPAGPGDLPREVRKGGATIDGDFYPAGTIVGSSNWTTGHNEAIYGDTTELFYPERWIPDPSTGVTQEDVKLLRANFNPFATGPGSCPGKNLAILELSMVIGRTLHRLEIRKPLTGNNTLGEGNPANAWGKREKNVFQVEDAYVAVRHGPMLQFKKRAS</sequence>
<dbReference type="PANTHER" id="PTHR24305">
    <property type="entry name" value="CYTOCHROME P450"/>
    <property type="match status" value="1"/>
</dbReference>
<name>A0A9N9PI41_9HELO</name>
<gene>
    <name evidence="10" type="ORF">HYFRA_00010890</name>
</gene>
<keyword evidence="9" id="KW-1133">Transmembrane helix</keyword>
<comment type="similarity">
    <text evidence="2">Belongs to the cytochrome P450 family.</text>
</comment>
<dbReference type="Pfam" id="PF00067">
    <property type="entry name" value="p450"/>
    <property type="match status" value="1"/>
</dbReference>